<dbReference type="InterPro" id="IPR029063">
    <property type="entry name" value="SAM-dependent_MTases_sf"/>
</dbReference>
<dbReference type="PANTHER" id="PTHR43036">
    <property type="entry name" value="OSJNBB0011N17.9 PROTEIN"/>
    <property type="match status" value="1"/>
</dbReference>
<gene>
    <name evidence="3" type="ORF">PECAL_4P17100</name>
</gene>
<keyword evidence="1" id="KW-0732">Signal</keyword>
<dbReference type="InterPro" id="IPR013216">
    <property type="entry name" value="Methyltransf_11"/>
</dbReference>
<dbReference type="AlphaFoldDB" id="A0A8J2STH9"/>
<keyword evidence="4" id="KW-1185">Reference proteome</keyword>
<name>A0A8J2STH9_9STRA</name>
<evidence type="ECO:0000259" key="2">
    <source>
        <dbReference type="Pfam" id="PF08241"/>
    </source>
</evidence>
<evidence type="ECO:0000256" key="1">
    <source>
        <dbReference type="SAM" id="SignalP"/>
    </source>
</evidence>
<sequence length="271" mass="29966">MPSHLQPLLVVALIAFVPAATALVVGGIDIPHAKVSPTSRALEDQTYPDRWPFDARDLTPQDPSDDQLFYLIPKFVQHAGAECRESLTKYYGCVLPDNGDVLDLCSSWTSHYPKNYKAKRCAALGLNALELLANPAKTEWTVRNLNKDPTLPYDDNSFDVVTNSLSADYLTSPLEVFKEIRRVLKPGGLAAMAFTNRCFPSKVVPCWTRPFTEPSHARIIASYYHYAGFDDDDISVVDVSPDGWVGQRDPMVVVQARKAPADRLGSLEALA</sequence>
<dbReference type="OrthoDB" id="2013972at2759"/>
<feature type="domain" description="Methyltransferase type 11" evidence="2">
    <location>
        <begin position="144"/>
        <end position="191"/>
    </location>
</feature>
<proteinExistence type="predicted"/>
<evidence type="ECO:0000313" key="4">
    <source>
        <dbReference type="Proteomes" id="UP000789595"/>
    </source>
</evidence>
<dbReference type="SUPFAM" id="SSF53335">
    <property type="entry name" value="S-adenosyl-L-methionine-dependent methyltransferases"/>
    <property type="match status" value="1"/>
</dbReference>
<evidence type="ECO:0000313" key="3">
    <source>
        <dbReference type="EMBL" id="CAH0374431.1"/>
    </source>
</evidence>
<dbReference type="CDD" id="cd02440">
    <property type="entry name" value="AdoMet_MTases"/>
    <property type="match status" value="1"/>
</dbReference>
<comment type="caution">
    <text evidence="3">The sequence shown here is derived from an EMBL/GenBank/DDBJ whole genome shotgun (WGS) entry which is preliminary data.</text>
</comment>
<reference evidence="3" key="1">
    <citation type="submission" date="2021-11" db="EMBL/GenBank/DDBJ databases">
        <authorList>
            <consortium name="Genoscope - CEA"/>
            <person name="William W."/>
        </authorList>
    </citation>
    <scope>NUCLEOTIDE SEQUENCE</scope>
</reference>
<dbReference type="EMBL" id="CAKKNE010000004">
    <property type="protein sequence ID" value="CAH0374431.1"/>
    <property type="molecule type" value="Genomic_DNA"/>
</dbReference>
<dbReference type="PANTHER" id="PTHR43036:SF1">
    <property type="entry name" value="S-ADENOSYL-L-METHIONINE-DEPENDENT METHYLTRANSFERASES SUPERFAMILY PROTEIN"/>
    <property type="match status" value="1"/>
</dbReference>
<dbReference type="Proteomes" id="UP000789595">
    <property type="component" value="Unassembled WGS sequence"/>
</dbReference>
<dbReference type="GO" id="GO:0008757">
    <property type="term" value="F:S-adenosylmethionine-dependent methyltransferase activity"/>
    <property type="evidence" value="ECO:0007669"/>
    <property type="project" value="InterPro"/>
</dbReference>
<dbReference type="Gene3D" id="3.40.50.150">
    <property type="entry name" value="Vaccinia Virus protein VP39"/>
    <property type="match status" value="1"/>
</dbReference>
<accession>A0A8J2STH9</accession>
<protein>
    <recommendedName>
        <fullName evidence="2">Methyltransferase type 11 domain-containing protein</fullName>
    </recommendedName>
</protein>
<feature type="chain" id="PRO_5035213130" description="Methyltransferase type 11 domain-containing protein" evidence="1">
    <location>
        <begin position="23"/>
        <end position="271"/>
    </location>
</feature>
<dbReference type="Pfam" id="PF08241">
    <property type="entry name" value="Methyltransf_11"/>
    <property type="match status" value="1"/>
</dbReference>
<feature type="signal peptide" evidence="1">
    <location>
        <begin position="1"/>
        <end position="22"/>
    </location>
</feature>
<organism evidence="3 4">
    <name type="scientific">Pelagomonas calceolata</name>
    <dbReference type="NCBI Taxonomy" id="35677"/>
    <lineage>
        <taxon>Eukaryota</taxon>
        <taxon>Sar</taxon>
        <taxon>Stramenopiles</taxon>
        <taxon>Ochrophyta</taxon>
        <taxon>Pelagophyceae</taxon>
        <taxon>Pelagomonadales</taxon>
        <taxon>Pelagomonadaceae</taxon>
        <taxon>Pelagomonas</taxon>
    </lineage>
</organism>